<accession>A0A7X0U5R1</accession>
<sequence>MDDPEIVRWHDGRDVYVYPNGDRFYVDEIEAMRAGAEERRNQPLKVDSIEDIGRMYLEARAKAANPPLISRNVAVLLGIPLDDPDVEQPSNAHSEG</sequence>
<protein>
    <submittedName>
        <fullName evidence="1">Uncharacterized protein</fullName>
    </submittedName>
</protein>
<proteinExistence type="predicted"/>
<name>A0A7X0U5R1_9ACTN</name>
<dbReference type="AlphaFoldDB" id="A0A7X0U5R1"/>
<evidence type="ECO:0000313" key="1">
    <source>
        <dbReference type="EMBL" id="MBB6556123.1"/>
    </source>
</evidence>
<comment type="caution">
    <text evidence="1">The sequence shown here is derived from an EMBL/GenBank/DDBJ whole genome shotgun (WGS) entry which is preliminary data.</text>
</comment>
<gene>
    <name evidence="1" type="ORF">HD593_010918</name>
</gene>
<evidence type="ECO:0000313" key="2">
    <source>
        <dbReference type="Proteomes" id="UP000565579"/>
    </source>
</evidence>
<organism evidence="1 2">
    <name type="scientific">Nonomuraea rubra</name>
    <dbReference type="NCBI Taxonomy" id="46180"/>
    <lineage>
        <taxon>Bacteria</taxon>
        <taxon>Bacillati</taxon>
        <taxon>Actinomycetota</taxon>
        <taxon>Actinomycetes</taxon>
        <taxon>Streptosporangiales</taxon>
        <taxon>Streptosporangiaceae</taxon>
        <taxon>Nonomuraea</taxon>
    </lineage>
</organism>
<keyword evidence="2" id="KW-1185">Reference proteome</keyword>
<reference evidence="1 2" key="1">
    <citation type="submission" date="2020-08" db="EMBL/GenBank/DDBJ databases">
        <title>Sequencing the genomes of 1000 actinobacteria strains.</title>
        <authorList>
            <person name="Klenk H.-P."/>
        </authorList>
    </citation>
    <scope>NUCLEOTIDE SEQUENCE [LARGE SCALE GENOMIC DNA]</scope>
    <source>
        <strain evidence="1 2">DSM 43768</strain>
    </source>
</reference>
<dbReference type="Proteomes" id="UP000565579">
    <property type="component" value="Unassembled WGS sequence"/>
</dbReference>
<dbReference type="EMBL" id="JACHMI010000001">
    <property type="protein sequence ID" value="MBB6556123.1"/>
    <property type="molecule type" value="Genomic_DNA"/>
</dbReference>
<dbReference type="RefSeq" id="WP_185110608.1">
    <property type="nucleotide sequence ID" value="NZ_BAAAXY010000150.1"/>
</dbReference>